<feature type="transmembrane region" description="Helical" evidence="7">
    <location>
        <begin position="85"/>
        <end position="106"/>
    </location>
</feature>
<feature type="transmembrane region" description="Helical" evidence="7">
    <location>
        <begin position="118"/>
        <end position="140"/>
    </location>
</feature>
<keyword evidence="4 7" id="KW-0812">Transmembrane</keyword>
<comment type="caution">
    <text evidence="8">The sequence shown here is derived from an EMBL/GenBank/DDBJ whole genome shotgun (WGS) entry which is preliminary data.</text>
</comment>
<feature type="transmembrane region" description="Helical" evidence="7">
    <location>
        <begin position="20"/>
        <end position="40"/>
    </location>
</feature>
<dbReference type="Pfam" id="PF03994">
    <property type="entry name" value="DUF350"/>
    <property type="match status" value="1"/>
</dbReference>
<keyword evidence="5 7" id="KW-1133">Transmembrane helix</keyword>
<evidence type="ECO:0000313" key="9">
    <source>
        <dbReference type="Proteomes" id="UP000278222"/>
    </source>
</evidence>
<evidence type="ECO:0000256" key="5">
    <source>
        <dbReference type="ARBA" id="ARBA00022989"/>
    </source>
</evidence>
<feature type="transmembrane region" description="Helical" evidence="7">
    <location>
        <begin position="52"/>
        <end position="73"/>
    </location>
</feature>
<dbReference type="Proteomes" id="UP000278222">
    <property type="component" value="Unassembled WGS sequence"/>
</dbReference>
<evidence type="ECO:0000256" key="2">
    <source>
        <dbReference type="ARBA" id="ARBA00005779"/>
    </source>
</evidence>
<comment type="similarity">
    <text evidence="2">Belongs to the UPF0719 family.</text>
</comment>
<proteinExistence type="inferred from homology"/>
<evidence type="ECO:0000256" key="1">
    <source>
        <dbReference type="ARBA" id="ARBA00004651"/>
    </source>
</evidence>
<evidence type="ECO:0000256" key="4">
    <source>
        <dbReference type="ARBA" id="ARBA00022692"/>
    </source>
</evidence>
<evidence type="ECO:0000256" key="3">
    <source>
        <dbReference type="ARBA" id="ARBA00022475"/>
    </source>
</evidence>
<keyword evidence="9" id="KW-1185">Reference proteome</keyword>
<dbReference type="PANTHER" id="PTHR40043">
    <property type="entry name" value="UPF0719 INNER MEMBRANE PROTEIN YJFL"/>
    <property type="match status" value="1"/>
</dbReference>
<sequence>MDDALSRIFTSLGTGVPVLLLHFATMLALLAAGVLLYMAITPFRERELIREGNLAAGIMTLGIFLGISIPLAATLATSTVWLDVVLWGAVAVILQVATFLVATLIMPGLRHLIEAGNTAAALAMVGVQLAVALLNAGAMAG</sequence>
<evidence type="ECO:0000256" key="7">
    <source>
        <dbReference type="SAM" id="Phobius"/>
    </source>
</evidence>
<comment type="subcellular location">
    <subcellularLocation>
        <location evidence="1">Cell membrane</location>
        <topology evidence="1">Multi-pass membrane protein</topology>
    </subcellularLocation>
</comment>
<dbReference type="OrthoDB" id="5395971at2"/>
<dbReference type="PANTHER" id="PTHR40043:SF1">
    <property type="entry name" value="UPF0719 INNER MEMBRANE PROTEIN YJFL"/>
    <property type="match status" value="1"/>
</dbReference>
<reference evidence="8 9" key="1">
    <citation type="submission" date="2018-11" db="EMBL/GenBank/DDBJ databases">
        <title>Genomic Encyclopedia of Type Strains, Phase IV (KMG-IV): sequencing the most valuable type-strain genomes for metagenomic binning, comparative biology and taxonomic classification.</title>
        <authorList>
            <person name="Goeker M."/>
        </authorList>
    </citation>
    <scope>NUCLEOTIDE SEQUENCE [LARGE SCALE GENOMIC DNA]</scope>
    <source>
        <strain evidence="8 9">DSM 5900</strain>
    </source>
</reference>
<protein>
    <submittedName>
        <fullName evidence="8">Putative membrane protein</fullName>
    </submittedName>
</protein>
<accession>A0A3N1M8R7</accession>
<dbReference type="GO" id="GO:0005886">
    <property type="term" value="C:plasma membrane"/>
    <property type="evidence" value="ECO:0007669"/>
    <property type="project" value="UniProtKB-SubCell"/>
</dbReference>
<dbReference type="AlphaFoldDB" id="A0A3N1M8R7"/>
<organism evidence="8 9">
    <name type="scientific">Stella humosa</name>
    <dbReference type="NCBI Taxonomy" id="94"/>
    <lineage>
        <taxon>Bacteria</taxon>
        <taxon>Pseudomonadati</taxon>
        <taxon>Pseudomonadota</taxon>
        <taxon>Alphaproteobacteria</taxon>
        <taxon>Rhodospirillales</taxon>
        <taxon>Stellaceae</taxon>
        <taxon>Stella</taxon>
    </lineage>
</organism>
<gene>
    <name evidence="8" type="ORF">EDC65_1402</name>
</gene>
<dbReference type="RefSeq" id="WP_123688991.1">
    <property type="nucleotide sequence ID" value="NZ_AP019700.1"/>
</dbReference>
<name>A0A3N1M8R7_9PROT</name>
<dbReference type="EMBL" id="RJKX01000013">
    <property type="protein sequence ID" value="ROP99618.1"/>
    <property type="molecule type" value="Genomic_DNA"/>
</dbReference>
<evidence type="ECO:0000256" key="6">
    <source>
        <dbReference type="ARBA" id="ARBA00023136"/>
    </source>
</evidence>
<evidence type="ECO:0000313" key="8">
    <source>
        <dbReference type="EMBL" id="ROP99618.1"/>
    </source>
</evidence>
<keyword evidence="6 7" id="KW-0472">Membrane</keyword>
<dbReference type="InterPro" id="IPR007140">
    <property type="entry name" value="DUF350"/>
</dbReference>
<keyword evidence="3" id="KW-1003">Cell membrane</keyword>